<dbReference type="InterPro" id="IPR003609">
    <property type="entry name" value="Pan_app"/>
</dbReference>
<name>A0A5S6QNG5_TRIMR</name>
<evidence type="ECO:0000259" key="3">
    <source>
        <dbReference type="Pfam" id="PF00024"/>
    </source>
</evidence>
<keyword evidence="2" id="KW-0732">Signal</keyword>
<evidence type="ECO:0000256" key="2">
    <source>
        <dbReference type="SAM" id="SignalP"/>
    </source>
</evidence>
<evidence type="ECO:0000313" key="4">
    <source>
        <dbReference type="Proteomes" id="UP000046395"/>
    </source>
</evidence>
<protein>
    <submittedName>
        <fullName evidence="5">Apple domain-containing protein</fullName>
    </submittedName>
</protein>
<feature type="signal peptide" evidence="2">
    <location>
        <begin position="1"/>
        <end position="35"/>
    </location>
</feature>
<feature type="domain" description="Apple" evidence="3">
    <location>
        <begin position="185"/>
        <end position="243"/>
    </location>
</feature>
<evidence type="ECO:0000256" key="1">
    <source>
        <dbReference type="SAM" id="MobiDB-lite"/>
    </source>
</evidence>
<reference evidence="5" key="1">
    <citation type="submission" date="2019-12" db="UniProtKB">
        <authorList>
            <consortium name="WormBaseParasite"/>
        </authorList>
    </citation>
    <scope>IDENTIFICATION</scope>
</reference>
<dbReference type="AlphaFoldDB" id="A0A5S6QNG5"/>
<proteinExistence type="predicted"/>
<dbReference type="WBParaSite" id="TMUE_2000008704.1">
    <property type="protein sequence ID" value="TMUE_2000008704.1"/>
    <property type="gene ID" value="WBGene00293652"/>
</dbReference>
<feature type="chain" id="PRO_5024354118" evidence="2">
    <location>
        <begin position="36"/>
        <end position="478"/>
    </location>
</feature>
<accession>A0A5S6QNG5</accession>
<dbReference type="Pfam" id="PF00024">
    <property type="entry name" value="PAN_1"/>
    <property type="match status" value="1"/>
</dbReference>
<feature type="region of interest" description="Disordered" evidence="1">
    <location>
        <begin position="260"/>
        <end position="280"/>
    </location>
</feature>
<keyword evidence="4" id="KW-1185">Reference proteome</keyword>
<organism evidence="4 5">
    <name type="scientific">Trichuris muris</name>
    <name type="common">Mouse whipworm</name>
    <dbReference type="NCBI Taxonomy" id="70415"/>
    <lineage>
        <taxon>Eukaryota</taxon>
        <taxon>Metazoa</taxon>
        <taxon>Ecdysozoa</taxon>
        <taxon>Nematoda</taxon>
        <taxon>Enoplea</taxon>
        <taxon>Dorylaimia</taxon>
        <taxon>Trichinellida</taxon>
        <taxon>Trichuridae</taxon>
        <taxon>Trichuris</taxon>
    </lineage>
</organism>
<dbReference type="STRING" id="70415.A0A5S6QNG5"/>
<sequence length="478" mass="53807">MKQSFPDVNFPVRLGKVSVALLVLLLTSVEKHANAEELTMYVHAIDKECILRGAPFLPETLTLFLDEKDGIPSLEYCVAVCKTSEVASMCDAVAYGQDTQKCMILHYGEFDEDMVRRVADYQTYYVIEDCHDLRQERPAPAGAHAPFHAGNEAGAYGGYGYTEQIELPVLQLICDVDIRGEGALEGIKSTSIHDDIQSFVECLTICKVSEDQSPCVAAHYSVTKKRCKLMVADANVQGKYDIEGDETVGYIGECRQGGASALLSDSDSSEESQDEDGRREYLPQTREWCRIREHERQSNIHGFEILTTEYEIHSWEICMFYCRTTTNTPPCAAIQYMKPSRKCTTYAKMNTSNVNISQRNSFYEILECEKELPDVPVVPVKYFLPHYKEVCKAEVYRTYTLDGWEQLPGVSVKVKSDEECIELCRVRRRDKCEGVLFNSEQECTPMKQTAGAVAIPLGRSSFVKIIQCKYGAITDVLA</sequence>
<dbReference type="Proteomes" id="UP000046395">
    <property type="component" value="Unassembled WGS sequence"/>
</dbReference>
<evidence type="ECO:0000313" key="5">
    <source>
        <dbReference type="WBParaSite" id="TMUE_2000008704.1"/>
    </source>
</evidence>